<proteinExistence type="predicted"/>
<comment type="caution">
    <text evidence="1">The sequence shown here is derived from an EMBL/GenBank/DDBJ whole genome shotgun (WGS) entry which is preliminary data.</text>
</comment>
<sequence>MPEGCEKMSKQGDAAYAWFLKGYNCSQSVVAAFAPQLGLTEEMALRLSAGFGAGIGRMREVCGAFCGVVTVLSMVYADPTDPKDKSRMYALVQQAAEQYRTRNGGGSIICRELLAKAGAAPAGGTAAEDRTADYYKKRPCPELCRICADLCAEFIAAHPEGRHGLYKEDA</sequence>
<dbReference type="Proteomes" id="UP000005945">
    <property type="component" value="Unassembled WGS sequence"/>
</dbReference>
<evidence type="ECO:0000313" key="2">
    <source>
        <dbReference type="Proteomes" id="UP000005945"/>
    </source>
</evidence>
<accession>A8SFS4</accession>
<reference evidence="1 2" key="1">
    <citation type="submission" date="2007-09" db="EMBL/GenBank/DDBJ databases">
        <title>Draft genome sequence of Faecalibacterium prausnitzii M21/2.</title>
        <authorList>
            <person name="Sudarsanam P."/>
            <person name="Ley R."/>
            <person name="Guruge J."/>
            <person name="Turnbaugh P.J."/>
            <person name="Mahowald M."/>
            <person name="Liep D."/>
            <person name="Gordon J."/>
        </authorList>
    </citation>
    <scope>NUCLEOTIDE SEQUENCE [LARGE SCALE GENOMIC DNA]</scope>
    <source>
        <strain evidence="1 2">M21/2</strain>
    </source>
</reference>
<gene>
    <name evidence="1" type="ORF">FAEPRAM212_02837</name>
</gene>
<protein>
    <submittedName>
        <fullName evidence="1">Oxidoreductase</fullName>
    </submittedName>
</protein>
<dbReference type="Pfam" id="PF09719">
    <property type="entry name" value="C_GCAxxG_C_C"/>
    <property type="match status" value="1"/>
</dbReference>
<dbReference type="HOGENOM" id="CLU_091283_1_0_9"/>
<organism evidence="1 2">
    <name type="scientific">Faecalibacterium prausnitzii M21/2</name>
    <dbReference type="NCBI Taxonomy" id="411485"/>
    <lineage>
        <taxon>Bacteria</taxon>
        <taxon>Bacillati</taxon>
        <taxon>Bacillota</taxon>
        <taxon>Clostridia</taxon>
        <taxon>Eubacteriales</taxon>
        <taxon>Oscillospiraceae</taxon>
        <taxon>Faecalibacterium</taxon>
    </lineage>
</organism>
<dbReference type="AlphaFoldDB" id="A8SFS4"/>
<name>A8SFS4_9FIRM</name>
<dbReference type="NCBIfam" id="TIGR01909">
    <property type="entry name" value="C_GCAxxG_C_C"/>
    <property type="match status" value="1"/>
</dbReference>
<dbReference type="InterPro" id="IPR010181">
    <property type="entry name" value="CGCAxxGCC_motif"/>
</dbReference>
<dbReference type="EMBL" id="ABED02000029">
    <property type="protein sequence ID" value="EDP20053.1"/>
    <property type="molecule type" value="Genomic_DNA"/>
</dbReference>
<reference evidence="1 2" key="2">
    <citation type="submission" date="2007-09" db="EMBL/GenBank/DDBJ databases">
        <authorList>
            <person name="Fulton L."/>
            <person name="Clifton S."/>
            <person name="Fulton B."/>
            <person name="Xu J."/>
            <person name="Minx P."/>
            <person name="Pepin K.H."/>
            <person name="Johnson M."/>
            <person name="Thiruvilangam P."/>
            <person name="Bhonagiri V."/>
            <person name="Nash W.E."/>
            <person name="Mardis E.R."/>
            <person name="Wilson R.K."/>
        </authorList>
    </citation>
    <scope>NUCLEOTIDE SEQUENCE [LARGE SCALE GENOMIC DNA]</scope>
    <source>
        <strain evidence="1 2">M21/2</strain>
    </source>
</reference>
<evidence type="ECO:0000313" key="1">
    <source>
        <dbReference type="EMBL" id="EDP20053.1"/>
    </source>
</evidence>